<reference evidence="3 4" key="1">
    <citation type="submission" date="2024-10" db="EMBL/GenBank/DDBJ databases">
        <title>Isolation, draft genome sequencing and identification of Phyllobacterium sp. NSA23, isolated from leaf soil.</title>
        <authorList>
            <person name="Akita H."/>
        </authorList>
    </citation>
    <scope>NUCLEOTIDE SEQUENCE [LARGE SCALE GENOMIC DNA]</scope>
    <source>
        <strain evidence="3 4">NSA23</strain>
    </source>
</reference>
<sequence length="257" mass="28004">MKNIMLKSAVILALGVAPGVSFAQTEMPKKNLSQQSEGQMQKPAESSSGEQGATTTGQQTEGQAGAAPLKEGQQPDRQTQGSAEEGTNSQRLKTDQQTEDSTGTRQLKRDDQQSEDRAETLEEQDSGQQGVTRQKTTDQTDTQDGGTAGTREETPDNKAVETESEPSTETTGSVNVTTEQQTEIKQVITETKVEPVRDVDFDVNVGVKVPQTVELQPLPPRIIKVVPRYEDYRYFLLADGRIVIVDPDTLEIVLVIA</sequence>
<evidence type="ECO:0000256" key="2">
    <source>
        <dbReference type="SAM" id="SignalP"/>
    </source>
</evidence>
<keyword evidence="2" id="KW-0732">Signal</keyword>
<feature type="compositionally biased region" description="Polar residues" evidence="1">
    <location>
        <begin position="75"/>
        <end position="91"/>
    </location>
</feature>
<proteinExistence type="predicted"/>
<dbReference type="Proteomes" id="UP001628091">
    <property type="component" value="Unassembled WGS sequence"/>
</dbReference>
<organism evidence="3 4">
    <name type="scientific">Phyllobacterium phragmitis</name>
    <dbReference type="NCBI Taxonomy" id="2670329"/>
    <lineage>
        <taxon>Bacteria</taxon>
        <taxon>Pseudomonadati</taxon>
        <taxon>Pseudomonadota</taxon>
        <taxon>Alphaproteobacteria</taxon>
        <taxon>Hyphomicrobiales</taxon>
        <taxon>Phyllobacteriaceae</taxon>
        <taxon>Phyllobacterium</taxon>
    </lineage>
</organism>
<dbReference type="Pfam" id="PF06823">
    <property type="entry name" value="DUF1236"/>
    <property type="match status" value="1"/>
</dbReference>
<feature type="chain" id="PRO_5046417158" evidence="2">
    <location>
        <begin position="24"/>
        <end position="257"/>
    </location>
</feature>
<feature type="compositionally biased region" description="Low complexity" evidence="1">
    <location>
        <begin position="45"/>
        <end position="67"/>
    </location>
</feature>
<protein>
    <submittedName>
        <fullName evidence="3">DUF1236 domain-containing protein</fullName>
    </submittedName>
</protein>
<gene>
    <name evidence="3" type="ORF">PPNSA23_46690</name>
</gene>
<feature type="compositionally biased region" description="Basic and acidic residues" evidence="1">
    <location>
        <begin position="107"/>
        <end position="120"/>
    </location>
</feature>
<comment type="caution">
    <text evidence="3">The sequence shown here is derived from an EMBL/GenBank/DDBJ whole genome shotgun (WGS) entry which is preliminary data.</text>
</comment>
<keyword evidence="4" id="KW-1185">Reference proteome</keyword>
<feature type="signal peptide" evidence="2">
    <location>
        <begin position="1"/>
        <end position="23"/>
    </location>
</feature>
<feature type="compositionally biased region" description="Basic and acidic residues" evidence="1">
    <location>
        <begin position="150"/>
        <end position="161"/>
    </location>
</feature>
<evidence type="ECO:0000313" key="4">
    <source>
        <dbReference type="Proteomes" id="UP001628091"/>
    </source>
</evidence>
<accession>A0ABQ0H762</accession>
<feature type="region of interest" description="Disordered" evidence="1">
    <location>
        <begin position="27"/>
        <end position="181"/>
    </location>
</feature>
<evidence type="ECO:0000256" key="1">
    <source>
        <dbReference type="SAM" id="MobiDB-lite"/>
    </source>
</evidence>
<dbReference type="InterPro" id="IPR009642">
    <property type="entry name" value="DUF1236"/>
</dbReference>
<dbReference type="RefSeq" id="WP_407867077.1">
    <property type="nucleotide sequence ID" value="NZ_BAAFZP010000002.1"/>
</dbReference>
<name>A0ABQ0H762_9HYPH</name>
<dbReference type="EMBL" id="BAAFZP010000002">
    <property type="protein sequence ID" value="GAB1584726.1"/>
    <property type="molecule type" value="Genomic_DNA"/>
</dbReference>
<feature type="compositionally biased region" description="Low complexity" evidence="1">
    <location>
        <begin position="132"/>
        <end position="145"/>
    </location>
</feature>
<evidence type="ECO:0000313" key="3">
    <source>
        <dbReference type="EMBL" id="GAB1584726.1"/>
    </source>
</evidence>
<feature type="compositionally biased region" description="Polar residues" evidence="1">
    <location>
        <begin position="172"/>
        <end position="181"/>
    </location>
</feature>